<reference evidence="3 4" key="1">
    <citation type="submission" date="2020-04" db="EMBL/GenBank/DDBJ databases">
        <title>Flammeovirga sp. SR4, a novel species isolated from seawater.</title>
        <authorList>
            <person name="Wang X."/>
        </authorList>
    </citation>
    <scope>NUCLEOTIDE SEQUENCE [LARGE SCALE GENOMIC DNA]</scope>
    <source>
        <strain evidence="3 4">SR4</strain>
    </source>
</reference>
<dbReference type="RefSeq" id="WP_168885477.1">
    <property type="nucleotide sequence ID" value="NZ_JABAIL010000015.1"/>
</dbReference>
<dbReference type="PANTHER" id="PTHR37423">
    <property type="entry name" value="SOLUBLE LYTIC MUREIN TRANSGLYCOSYLASE-RELATED"/>
    <property type="match status" value="1"/>
</dbReference>
<protein>
    <submittedName>
        <fullName evidence="3">Lytic transglycosylase domain-containing protein</fullName>
    </submittedName>
</protein>
<dbReference type="SUPFAM" id="SSF53955">
    <property type="entry name" value="Lysozyme-like"/>
    <property type="match status" value="1"/>
</dbReference>
<dbReference type="Proteomes" id="UP000585050">
    <property type="component" value="Unassembled WGS sequence"/>
</dbReference>
<evidence type="ECO:0000313" key="4">
    <source>
        <dbReference type="Proteomes" id="UP000585050"/>
    </source>
</evidence>
<proteinExistence type="inferred from homology"/>
<gene>
    <name evidence="3" type="ORF">HGP29_26415</name>
</gene>
<name>A0A7X8SQY1_9BACT</name>
<dbReference type="AlphaFoldDB" id="A0A7X8SQY1"/>
<evidence type="ECO:0000259" key="2">
    <source>
        <dbReference type="Pfam" id="PF01464"/>
    </source>
</evidence>
<dbReference type="Gene3D" id="1.10.530.10">
    <property type="match status" value="1"/>
</dbReference>
<feature type="domain" description="Transglycosylase SLT" evidence="2">
    <location>
        <begin position="104"/>
        <end position="205"/>
    </location>
</feature>
<accession>A0A7X8SQY1</accession>
<dbReference type="PANTHER" id="PTHR37423:SF2">
    <property type="entry name" value="MEMBRANE-BOUND LYTIC MUREIN TRANSGLYCOSYLASE C"/>
    <property type="match status" value="1"/>
</dbReference>
<dbReference type="InterPro" id="IPR008258">
    <property type="entry name" value="Transglycosylase_SLT_dom_1"/>
</dbReference>
<dbReference type="EMBL" id="JABAIL010000015">
    <property type="protein sequence ID" value="NLR94767.1"/>
    <property type="molecule type" value="Genomic_DNA"/>
</dbReference>
<keyword evidence="4" id="KW-1185">Reference proteome</keyword>
<dbReference type="Pfam" id="PF01464">
    <property type="entry name" value="SLT"/>
    <property type="match status" value="1"/>
</dbReference>
<organism evidence="3 4">
    <name type="scientific">Flammeovirga agarivorans</name>
    <dbReference type="NCBI Taxonomy" id="2726742"/>
    <lineage>
        <taxon>Bacteria</taxon>
        <taxon>Pseudomonadati</taxon>
        <taxon>Bacteroidota</taxon>
        <taxon>Cytophagia</taxon>
        <taxon>Cytophagales</taxon>
        <taxon>Flammeovirgaceae</taxon>
        <taxon>Flammeovirga</taxon>
    </lineage>
</organism>
<dbReference type="CDD" id="cd16894">
    <property type="entry name" value="MltD-like"/>
    <property type="match status" value="1"/>
</dbReference>
<comment type="similarity">
    <text evidence="1">Belongs to the transglycosylase Slt family.</text>
</comment>
<evidence type="ECO:0000313" key="3">
    <source>
        <dbReference type="EMBL" id="NLR94767.1"/>
    </source>
</evidence>
<sequence length="306" mass="35756">MKSYLWFILGVVSAVLLTYAPQFISPKKEMVTEKVIVAEGHQQSYEVEMPSEFEFCGEKVPLEDPDVYERFDRELYVNSYWHSHTILVLKRAQRWLPTLEKILKEEGVPDDFKYLCIIESDLMRTARSGAGASGFWQFMSSTAREYGLKVTKEVDERYHVEKATYAACAYLKKAKEKLGSWTLAAAAYNRGVSGIQRGLRDQKVENYYDLLLNEETSRYVFRILALKEIMMYPEKYDFELSTHQLYMPHELRSIKIKKSIPDLATFAKEQGYNYKILKRYNPWLRSNKLTVKHGDTYIITLPVKAK</sequence>
<comment type="caution">
    <text evidence="3">The sequence shown here is derived from an EMBL/GenBank/DDBJ whole genome shotgun (WGS) entry which is preliminary data.</text>
</comment>
<dbReference type="InterPro" id="IPR023346">
    <property type="entry name" value="Lysozyme-like_dom_sf"/>
</dbReference>
<evidence type="ECO:0000256" key="1">
    <source>
        <dbReference type="ARBA" id="ARBA00007734"/>
    </source>
</evidence>